<keyword evidence="1" id="KW-0436">Ligase</keyword>
<dbReference type="GO" id="GO:0046872">
    <property type="term" value="F:metal ion binding"/>
    <property type="evidence" value="ECO:0007669"/>
    <property type="project" value="InterPro"/>
</dbReference>
<dbReference type="GO" id="GO:0005524">
    <property type="term" value="F:ATP binding"/>
    <property type="evidence" value="ECO:0007669"/>
    <property type="project" value="UniProtKB-UniRule"/>
</dbReference>
<organism evidence="6 7">
    <name type="scientific">Solicola gregarius</name>
    <dbReference type="NCBI Taxonomy" id="2908642"/>
    <lineage>
        <taxon>Bacteria</taxon>
        <taxon>Bacillati</taxon>
        <taxon>Actinomycetota</taxon>
        <taxon>Actinomycetes</taxon>
        <taxon>Propionibacteriales</taxon>
        <taxon>Nocardioidaceae</taxon>
        <taxon>Solicola</taxon>
    </lineage>
</organism>
<dbReference type="PANTHER" id="PTHR43585">
    <property type="entry name" value="FUMIPYRROLE BIOSYNTHESIS PROTEIN C"/>
    <property type="match status" value="1"/>
</dbReference>
<evidence type="ECO:0000256" key="2">
    <source>
        <dbReference type="ARBA" id="ARBA00022741"/>
    </source>
</evidence>
<reference evidence="6" key="1">
    <citation type="submission" date="2022-01" db="EMBL/GenBank/DDBJ databases">
        <title>Nocardioidaceae gen. sp. A5X3R13.</title>
        <authorList>
            <person name="Lopez Marin M.A."/>
            <person name="Uhlik O."/>
        </authorList>
    </citation>
    <scope>NUCLEOTIDE SEQUENCE</scope>
    <source>
        <strain evidence="6">A5X3R13</strain>
    </source>
</reference>
<dbReference type="RefSeq" id="WP_271632273.1">
    <property type="nucleotide sequence ID" value="NZ_CP094970.1"/>
</dbReference>
<dbReference type="SUPFAM" id="SSF56059">
    <property type="entry name" value="Glutathione synthetase ATP-binding domain-like"/>
    <property type="match status" value="1"/>
</dbReference>
<dbReference type="Proteomes" id="UP001164390">
    <property type="component" value="Chromosome"/>
</dbReference>
<dbReference type="Gene3D" id="3.30.470.20">
    <property type="entry name" value="ATP-grasp fold, B domain"/>
    <property type="match status" value="1"/>
</dbReference>
<accession>A0AA46TEH0</accession>
<feature type="domain" description="ATP-grasp" evidence="5">
    <location>
        <begin position="113"/>
        <end position="308"/>
    </location>
</feature>
<name>A0AA46TEH0_9ACTN</name>
<protein>
    <submittedName>
        <fullName evidence="6">ATP-grasp domain-containing protein</fullName>
    </submittedName>
</protein>
<evidence type="ECO:0000256" key="4">
    <source>
        <dbReference type="PROSITE-ProRule" id="PRU00409"/>
    </source>
</evidence>
<evidence type="ECO:0000256" key="3">
    <source>
        <dbReference type="ARBA" id="ARBA00022840"/>
    </source>
</evidence>
<keyword evidence="2 4" id="KW-0547">Nucleotide-binding</keyword>
<dbReference type="GO" id="GO:0016874">
    <property type="term" value="F:ligase activity"/>
    <property type="evidence" value="ECO:0007669"/>
    <property type="project" value="UniProtKB-KW"/>
</dbReference>
<evidence type="ECO:0000313" key="7">
    <source>
        <dbReference type="Proteomes" id="UP001164390"/>
    </source>
</evidence>
<sequence length="402" mass="41469">MTRLVAAFVESNTTGHGEELLHVARQLDLEPVLLARDPGRYPFAAGIARTLSADTADPGAVLAVLRDLPGRIALVTSASDRFVETAARVAAALHLRGPDPEAVAGCNDKARQREVLAAAGVAVPQWMVAGDAASAAACAEHIGGPLVVKPVTGSGSVGVRLCTTADEVAAHAGRLLAGAVDERGEAMPGAVLVEQVVPGRELSVEILGGEVAGVTETRLGAPPYFIEVGHEHPARLTTSETERVTGLALAAVRALGLADQNAHVELRVTADAAWIIEVNPRLPGGRITTLVRVATDVDMLAAHLRTLLGEPLVSTPGRRSGAAIGFAVNPPEGTRPDLDEVRACPGVVDVAYDRFRAGTGAYGDFRDRAGWVIAEGADAGEAAERVESALEVLTGAARGCLA</sequence>
<dbReference type="EMBL" id="CP094970">
    <property type="protein sequence ID" value="UYM03650.1"/>
    <property type="molecule type" value="Genomic_DNA"/>
</dbReference>
<evidence type="ECO:0000313" key="6">
    <source>
        <dbReference type="EMBL" id="UYM03650.1"/>
    </source>
</evidence>
<dbReference type="Gene3D" id="3.40.50.20">
    <property type="match status" value="1"/>
</dbReference>
<keyword evidence="3 4" id="KW-0067">ATP-binding</keyword>
<proteinExistence type="predicted"/>
<dbReference type="AlphaFoldDB" id="A0AA46TEH0"/>
<dbReference type="PROSITE" id="PS50975">
    <property type="entry name" value="ATP_GRASP"/>
    <property type="match status" value="1"/>
</dbReference>
<gene>
    <name evidence="6" type="ORF">L0C25_13935</name>
</gene>
<dbReference type="KEGG" id="sgrg:L0C25_13935"/>
<dbReference type="PANTHER" id="PTHR43585:SF2">
    <property type="entry name" value="ATP-GRASP ENZYME FSQD"/>
    <property type="match status" value="1"/>
</dbReference>
<dbReference type="Gene3D" id="3.30.1490.20">
    <property type="entry name" value="ATP-grasp fold, A domain"/>
    <property type="match status" value="1"/>
</dbReference>
<dbReference type="InterPro" id="IPR011761">
    <property type="entry name" value="ATP-grasp"/>
</dbReference>
<dbReference type="InterPro" id="IPR052032">
    <property type="entry name" value="ATP-dep_AA_Ligase"/>
</dbReference>
<dbReference type="Pfam" id="PF13535">
    <property type="entry name" value="ATP-grasp_4"/>
    <property type="match status" value="1"/>
</dbReference>
<evidence type="ECO:0000259" key="5">
    <source>
        <dbReference type="PROSITE" id="PS50975"/>
    </source>
</evidence>
<dbReference type="InterPro" id="IPR013815">
    <property type="entry name" value="ATP_grasp_subdomain_1"/>
</dbReference>
<keyword evidence="7" id="KW-1185">Reference proteome</keyword>
<evidence type="ECO:0000256" key="1">
    <source>
        <dbReference type="ARBA" id="ARBA00022598"/>
    </source>
</evidence>